<evidence type="ECO:0000313" key="2">
    <source>
        <dbReference type="EMBL" id="EXJ95588.1"/>
    </source>
</evidence>
<organism evidence="2 3">
    <name type="scientific">Capronia coronata CBS 617.96</name>
    <dbReference type="NCBI Taxonomy" id="1182541"/>
    <lineage>
        <taxon>Eukaryota</taxon>
        <taxon>Fungi</taxon>
        <taxon>Dikarya</taxon>
        <taxon>Ascomycota</taxon>
        <taxon>Pezizomycotina</taxon>
        <taxon>Eurotiomycetes</taxon>
        <taxon>Chaetothyriomycetidae</taxon>
        <taxon>Chaetothyriales</taxon>
        <taxon>Herpotrichiellaceae</taxon>
        <taxon>Capronia</taxon>
    </lineage>
</organism>
<dbReference type="HOGENOM" id="CLU_1272123_0_0_1"/>
<comment type="caution">
    <text evidence="2">The sequence shown here is derived from an EMBL/GenBank/DDBJ whole genome shotgun (WGS) entry which is preliminary data.</text>
</comment>
<protein>
    <submittedName>
        <fullName evidence="2">Uncharacterized protein</fullName>
    </submittedName>
</protein>
<dbReference type="GeneID" id="19155616"/>
<dbReference type="OrthoDB" id="10595879at2759"/>
<gene>
    <name evidence="2" type="ORF">A1O1_00710</name>
</gene>
<dbReference type="Proteomes" id="UP000019484">
    <property type="component" value="Unassembled WGS sequence"/>
</dbReference>
<name>W9YSS4_9EURO</name>
<evidence type="ECO:0000256" key="1">
    <source>
        <dbReference type="SAM" id="MobiDB-lite"/>
    </source>
</evidence>
<sequence length="203" mass="23015">MASSTATPFRLRYVDRVLNFQYETMVAPNPKFLYFLGVLTDLSIRAAQTTTSFPFDTQGLNLSDGPWQYRITRSATQKTAWRILRTHADFEGMLIVLADAHATDCLEVQHSSRRVNTPPRAAKKKQKKMTPAPAMPPAMSPAMPAETPPEAPSQFAIWEQYRWPPVIVDSGIIHEALREERLEGIYFGKAPKVEPMDLDRPRE</sequence>
<accession>W9YSS4</accession>
<keyword evidence="3" id="KW-1185">Reference proteome</keyword>
<evidence type="ECO:0000313" key="3">
    <source>
        <dbReference type="Proteomes" id="UP000019484"/>
    </source>
</evidence>
<dbReference type="EMBL" id="AMWN01000001">
    <property type="protein sequence ID" value="EXJ95588.1"/>
    <property type="molecule type" value="Genomic_DNA"/>
</dbReference>
<dbReference type="AlphaFoldDB" id="W9YSS4"/>
<dbReference type="RefSeq" id="XP_007719817.1">
    <property type="nucleotide sequence ID" value="XM_007721627.1"/>
</dbReference>
<feature type="region of interest" description="Disordered" evidence="1">
    <location>
        <begin position="109"/>
        <end position="150"/>
    </location>
</feature>
<proteinExistence type="predicted"/>
<reference evidence="2 3" key="1">
    <citation type="submission" date="2013-03" db="EMBL/GenBank/DDBJ databases">
        <title>The Genome Sequence of Capronia coronata CBS 617.96.</title>
        <authorList>
            <consortium name="The Broad Institute Genomics Platform"/>
            <person name="Cuomo C."/>
            <person name="de Hoog S."/>
            <person name="Gorbushina A."/>
            <person name="Walker B."/>
            <person name="Young S.K."/>
            <person name="Zeng Q."/>
            <person name="Gargeya S."/>
            <person name="Fitzgerald M."/>
            <person name="Haas B."/>
            <person name="Abouelleil A."/>
            <person name="Allen A.W."/>
            <person name="Alvarado L."/>
            <person name="Arachchi H.M."/>
            <person name="Berlin A.M."/>
            <person name="Chapman S.B."/>
            <person name="Gainer-Dewar J."/>
            <person name="Goldberg J."/>
            <person name="Griggs A."/>
            <person name="Gujja S."/>
            <person name="Hansen M."/>
            <person name="Howarth C."/>
            <person name="Imamovic A."/>
            <person name="Ireland A."/>
            <person name="Larimer J."/>
            <person name="McCowan C."/>
            <person name="Murphy C."/>
            <person name="Pearson M."/>
            <person name="Poon T.W."/>
            <person name="Priest M."/>
            <person name="Roberts A."/>
            <person name="Saif S."/>
            <person name="Shea T."/>
            <person name="Sisk P."/>
            <person name="Sykes S."/>
            <person name="Wortman J."/>
            <person name="Nusbaum C."/>
            <person name="Birren B."/>
        </authorList>
    </citation>
    <scope>NUCLEOTIDE SEQUENCE [LARGE SCALE GENOMIC DNA]</scope>
    <source>
        <strain evidence="2 3">CBS 617.96</strain>
    </source>
</reference>